<dbReference type="PANTHER" id="PTHR36205:SF2">
    <property type="entry name" value="MAJOR FACILITATOR SUPERFAMILY TRANSPORTER"/>
    <property type="match status" value="1"/>
</dbReference>
<dbReference type="EMBL" id="JAUKUA010000002">
    <property type="protein sequence ID" value="KAK0725533.1"/>
    <property type="molecule type" value="Genomic_DNA"/>
</dbReference>
<keyword evidence="1" id="KW-1133">Transmembrane helix</keyword>
<keyword evidence="1" id="KW-0472">Membrane</keyword>
<dbReference type="AlphaFoldDB" id="A0AA40B0R5"/>
<evidence type="ECO:0000313" key="2">
    <source>
        <dbReference type="EMBL" id="KAK0725533.1"/>
    </source>
</evidence>
<feature type="transmembrane region" description="Helical" evidence="1">
    <location>
        <begin position="44"/>
        <end position="63"/>
    </location>
</feature>
<dbReference type="Proteomes" id="UP001172102">
    <property type="component" value="Unassembled WGS sequence"/>
</dbReference>
<proteinExistence type="predicted"/>
<evidence type="ECO:0000313" key="3">
    <source>
        <dbReference type="Proteomes" id="UP001172102"/>
    </source>
</evidence>
<dbReference type="PANTHER" id="PTHR36205">
    <property type="entry name" value="CHROMOSOME 19, WHOLE GENOME SHOTGUN SEQUENCE"/>
    <property type="match status" value="1"/>
</dbReference>
<gene>
    <name evidence="2" type="ORF">B0H67DRAFT_551084</name>
</gene>
<sequence length="624" mass="71953">MGWKGLSRRAGVDPKILEKLATDSISRLAPAWPKIRRIAYSRQALVTGLALVAFWIICLQLSLSMSQWTTPLGFIRVPGFRKAPKRMTSAYNTPSPLAERVACIGPRGLPLSKSPDDDLKETELDMSYPIPFTGSYEALGLELTWMTAEGRYGPYGYGENTTAYNRTKVDWSMVDWGQLQNDCFDKNAHRFPESAKKFDSALETIRFGFRNETHIPEVRQWHEFNITRRTALVVRAWRTYNYTAEDMFYLRSLIVEASLKSGGEYQVILLVDMQDYKGNIFSSKDAYARGLSDTTVPPELRSIALLWDERFLQSWYPDVPEHRTMWQVYQPMQLLALHYPEFDHFWQLELDMRFTGDSGKFLDRMAEFARNEPRKQALERSTFQHMQQQIGDYDQFLHAVDKANKGSAYIWGPLRVPEILPIGPEPPTNTPEEEDFRWGVGEDADVIVTSFCNNATAAYSWVFRDWLHGFGSGLETPRFFCPPAITRTSRTLLFVIHEAQIEHGIRVPSEATPPSFALWHGLKLSFPQHPVFWRNPDDFGFQEQWWKGGPLNSTNGVGPQDLEHPRGIGLTFWWETDWPRMIFDAWQGQAPEQDSEPFPWVLAQQDGNVYTPNMMVHPMKHRTD</sequence>
<dbReference type="InterPro" id="IPR021822">
    <property type="entry name" value="DUF3405"/>
</dbReference>
<keyword evidence="3" id="KW-1185">Reference proteome</keyword>
<evidence type="ECO:0000256" key="1">
    <source>
        <dbReference type="SAM" id="Phobius"/>
    </source>
</evidence>
<protein>
    <submittedName>
        <fullName evidence="2">Uncharacterized protein</fullName>
    </submittedName>
</protein>
<keyword evidence="1" id="KW-0812">Transmembrane</keyword>
<reference evidence="2" key="1">
    <citation type="submission" date="2023-06" db="EMBL/GenBank/DDBJ databases">
        <title>Genome-scale phylogeny and comparative genomics of the fungal order Sordariales.</title>
        <authorList>
            <consortium name="Lawrence Berkeley National Laboratory"/>
            <person name="Hensen N."/>
            <person name="Bonometti L."/>
            <person name="Westerberg I."/>
            <person name="Brannstrom I.O."/>
            <person name="Guillou S."/>
            <person name="Cros-Aarteil S."/>
            <person name="Calhoun S."/>
            <person name="Haridas S."/>
            <person name="Kuo A."/>
            <person name="Mondo S."/>
            <person name="Pangilinan J."/>
            <person name="Riley R."/>
            <person name="Labutti K."/>
            <person name="Andreopoulos B."/>
            <person name="Lipzen A."/>
            <person name="Chen C."/>
            <person name="Yanf M."/>
            <person name="Daum C."/>
            <person name="Ng V."/>
            <person name="Clum A."/>
            <person name="Steindorff A."/>
            <person name="Ohm R."/>
            <person name="Martin F."/>
            <person name="Silar P."/>
            <person name="Natvig D."/>
            <person name="Lalanne C."/>
            <person name="Gautier V."/>
            <person name="Ament-Velasquez S.L."/>
            <person name="Kruys A."/>
            <person name="Hutchinson M.I."/>
            <person name="Powell A.J."/>
            <person name="Barry K."/>
            <person name="Miller A.N."/>
            <person name="Grigoriev I.V."/>
            <person name="Debuchy R."/>
            <person name="Gladieux P."/>
            <person name="Thoren M.H."/>
            <person name="Johannesson H."/>
        </authorList>
    </citation>
    <scope>NUCLEOTIDE SEQUENCE</scope>
    <source>
        <strain evidence="2">SMH4607-1</strain>
    </source>
</reference>
<comment type="caution">
    <text evidence="2">The sequence shown here is derived from an EMBL/GenBank/DDBJ whole genome shotgun (WGS) entry which is preliminary data.</text>
</comment>
<accession>A0AA40B0R5</accession>
<dbReference type="Pfam" id="PF11885">
    <property type="entry name" value="DUF3405"/>
    <property type="match status" value="1"/>
</dbReference>
<organism evidence="2 3">
    <name type="scientific">Lasiosphaeris hirsuta</name>
    <dbReference type="NCBI Taxonomy" id="260670"/>
    <lineage>
        <taxon>Eukaryota</taxon>
        <taxon>Fungi</taxon>
        <taxon>Dikarya</taxon>
        <taxon>Ascomycota</taxon>
        <taxon>Pezizomycotina</taxon>
        <taxon>Sordariomycetes</taxon>
        <taxon>Sordariomycetidae</taxon>
        <taxon>Sordariales</taxon>
        <taxon>Lasiosphaeriaceae</taxon>
        <taxon>Lasiosphaeris</taxon>
    </lineage>
</organism>
<name>A0AA40B0R5_9PEZI</name>